<dbReference type="EMBL" id="LXQE01000181">
    <property type="protein sequence ID" value="RCJ30871.1"/>
    <property type="molecule type" value="Genomic_DNA"/>
</dbReference>
<dbReference type="PANTHER" id="PTHR30015">
    <property type="entry name" value="MRR RESTRICTION SYSTEM PROTEIN"/>
    <property type="match status" value="1"/>
</dbReference>
<dbReference type="InterPro" id="IPR011335">
    <property type="entry name" value="Restrct_endonuc-II-like"/>
</dbReference>
<accession>A0A367R4M1</accession>
<organism evidence="2 3">
    <name type="scientific">Nostoc punctiforme NIES-2108</name>
    <dbReference type="NCBI Taxonomy" id="1356359"/>
    <lineage>
        <taxon>Bacteria</taxon>
        <taxon>Bacillati</taxon>
        <taxon>Cyanobacteriota</taxon>
        <taxon>Cyanophyceae</taxon>
        <taxon>Nostocales</taxon>
        <taxon>Nostocaceae</taxon>
        <taxon>Nostoc</taxon>
    </lineage>
</organism>
<evidence type="ECO:0000313" key="3">
    <source>
        <dbReference type="Proteomes" id="UP000252085"/>
    </source>
</evidence>
<dbReference type="InterPro" id="IPR052906">
    <property type="entry name" value="Type_IV_Methyl-Rstrct_Enzyme"/>
</dbReference>
<dbReference type="GO" id="GO:0009307">
    <property type="term" value="P:DNA restriction-modification system"/>
    <property type="evidence" value="ECO:0007669"/>
    <property type="project" value="InterPro"/>
</dbReference>
<gene>
    <name evidence="2" type="ORF">A6769_32380</name>
</gene>
<reference evidence="2 3" key="1">
    <citation type="submission" date="2016-04" db="EMBL/GenBank/DDBJ databases">
        <authorList>
            <person name="Evans L.H."/>
            <person name="Alamgir A."/>
            <person name="Owens N."/>
            <person name="Weber N.D."/>
            <person name="Virtaneva K."/>
            <person name="Barbian K."/>
            <person name="Babar A."/>
            <person name="Rosenke K."/>
        </authorList>
    </citation>
    <scope>NUCLEOTIDE SEQUENCE [LARGE SCALE GENOMIC DNA]</scope>
    <source>
        <strain evidence="2">NIES-2108</strain>
    </source>
</reference>
<dbReference type="Pfam" id="PF04471">
    <property type="entry name" value="Mrr_cat"/>
    <property type="match status" value="1"/>
</dbReference>
<feature type="domain" description="Restriction endonuclease type IV Mrr" evidence="1">
    <location>
        <begin position="128"/>
        <end position="245"/>
    </location>
</feature>
<dbReference type="GO" id="GO:0003677">
    <property type="term" value="F:DNA binding"/>
    <property type="evidence" value="ECO:0007669"/>
    <property type="project" value="InterPro"/>
</dbReference>
<proteinExistence type="predicted"/>
<sequence>MSQIVSKTEKDETVIFGYDHALGFFFDKYDKDDYLFPVLELSTIQNDLDQKLLLEQIEKWLTPSEKLRLRNDIEKVIYEGQFIDNFIPKLNIVYNIAELLLLGNKKEIIRLSPSFSILEKLIDGGIRLDSLHWREFEELIAELLEKDGYSVELCSGRNDGGKDLIATKDLGENGLFRAVWQAKHKKASNKVGIEVIRELADTRSEHKASKGILVTSTYLTQGALERVQRDKYILGKVDKDDLMRWVDRVIRNRSN</sequence>
<dbReference type="SUPFAM" id="SSF52980">
    <property type="entry name" value="Restriction endonuclease-like"/>
    <property type="match status" value="1"/>
</dbReference>
<dbReference type="InterPro" id="IPR007560">
    <property type="entry name" value="Restrct_endonuc_IV_Mrr"/>
</dbReference>
<evidence type="ECO:0000259" key="1">
    <source>
        <dbReference type="Pfam" id="PF04471"/>
    </source>
</evidence>
<dbReference type="Proteomes" id="UP000252085">
    <property type="component" value="Unassembled WGS sequence"/>
</dbReference>
<dbReference type="AlphaFoldDB" id="A0A367R4M1"/>
<dbReference type="PANTHER" id="PTHR30015:SF6">
    <property type="entry name" value="SLL1429 PROTEIN"/>
    <property type="match status" value="1"/>
</dbReference>
<protein>
    <recommendedName>
        <fullName evidence="1">Restriction endonuclease type IV Mrr domain-containing protein</fullName>
    </recommendedName>
</protein>
<name>A0A367R4M1_NOSPU</name>
<dbReference type="InterPro" id="IPR011856">
    <property type="entry name" value="tRNA_endonuc-like_dom_sf"/>
</dbReference>
<dbReference type="Gene3D" id="3.40.1350.10">
    <property type="match status" value="1"/>
</dbReference>
<evidence type="ECO:0000313" key="2">
    <source>
        <dbReference type="EMBL" id="RCJ30871.1"/>
    </source>
</evidence>
<dbReference type="GO" id="GO:0015666">
    <property type="term" value="F:restriction endodeoxyribonuclease activity"/>
    <property type="evidence" value="ECO:0007669"/>
    <property type="project" value="TreeGrafter"/>
</dbReference>
<comment type="caution">
    <text evidence="2">The sequence shown here is derived from an EMBL/GenBank/DDBJ whole genome shotgun (WGS) entry which is preliminary data.</text>
</comment>